<feature type="coiled-coil region" evidence="2">
    <location>
        <begin position="41"/>
        <end position="75"/>
    </location>
</feature>
<dbReference type="Pfam" id="PF05949">
    <property type="entry name" value="DUF881"/>
    <property type="match status" value="1"/>
</dbReference>
<name>A0A6I1MND6_9CLOT</name>
<keyword evidence="3" id="KW-0472">Membrane</keyword>
<dbReference type="AlphaFoldDB" id="A0A6I1MND6"/>
<keyword evidence="3" id="KW-1133">Transmembrane helix</keyword>
<dbReference type="Gene3D" id="3.30.70.1880">
    <property type="entry name" value="Protein of unknown function DUF881"/>
    <property type="match status" value="1"/>
</dbReference>
<evidence type="ECO:0000313" key="4">
    <source>
        <dbReference type="EMBL" id="MPQ43988.1"/>
    </source>
</evidence>
<comment type="similarity">
    <text evidence="1">Belongs to the UPF0749 family.</text>
</comment>
<dbReference type="OrthoDB" id="9776196at2"/>
<evidence type="ECO:0000256" key="3">
    <source>
        <dbReference type="SAM" id="Phobius"/>
    </source>
</evidence>
<comment type="caution">
    <text evidence="4">The sequence shown here is derived from an EMBL/GenBank/DDBJ whole genome shotgun (WGS) entry which is preliminary data.</text>
</comment>
<reference evidence="4 5" key="1">
    <citation type="submission" date="2019-10" db="EMBL/GenBank/DDBJ databases">
        <title>The Genome Sequence of Clostridium tarantellae Isolated from Fish Brain.</title>
        <authorList>
            <person name="Bano L."/>
            <person name="Kiel M."/>
            <person name="Sales G."/>
            <person name="Doxey A.C."/>
            <person name="Mansfield M.J."/>
            <person name="Schiavone M."/>
            <person name="Rossetto O."/>
            <person name="Pirazzini M."/>
            <person name="Dobrindt U."/>
            <person name="Montecucco C."/>
        </authorList>
    </citation>
    <scope>NUCLEOTIDE SEQUENCE [LARGE SCALE GENOMIC DNA]</scope>
    <source>
        <strain evidence="4 5">DSM 3997</strain>
    </source>
</reference>
<keyword evidence="5" id="KW-1185">Reference proteome</keyword>
<organism evidence="4 5">
    <name type="scientific">Clostridium tarantellae</name>
    <dbReference type="NCBI Taxonomy" id="39493"/>
    <lineage>
        <taxon>Bacteria</taxon>
        <taxon>Bacillati</taxon>
        <taxon>Bacillota</taxon>
        <taxon>Clostridia</taxon>
        <taxon>Eubacteriales</taxon>
        <taxon>Clostridiaceae</taxon>
        <taxon>Clostridium</taxon>
    </lineage>
</organism>
<evidence type="ECO:0000256" key="1">
    <source>
        <dbReference type="ARBA" id="ARBA00009108"/>
    </source>
</evidence>
<evidence type="ECO:0000256" key="2">
    <source>
        <dbReference type="SAM" id="Coils"/>
    </source>
</evidence>
<dbReference type="Proteomes" id="UP000430345">
    <property type="component" value="Unassembled WGS sequence"/>
</dbReference>
<dbReference type="InterPro" id="IPR010273">
    <property type="entry name" value="DUF881"/>
</dbReference>
<dbReference type="PANTHER" id="PTHR37313:SF2">
    <property type="entry name" value="UPF0749 PROTEIN YLXX"/>
    <property type="match status" value="1"/>
</dbReference>
<dbReference type="EMBL" id="WHJC01000132">
    <property type="protein sequence ID" value="MPQ43988.1"/>
    <property type="molecule type" value="Genomic_DNA"/>
</dbReference>
<protein>
    <submittedName>
        <fullName evidence="4">DUF881 domain-containing protein</fullName>
    </submittedName>
</protein>
<keyword evidence="2" id="KW-0175">Coiled coil</keyword>
<dbReference type="RefSeq" id="WP_152890061.1">
    <property type="nucleotide sequence ID" value="NZ_WHJC01000132.1"/>
</dbReference>
<accession>A0A6I1MND6</accession>
<dbReference type="PANTHER" id="PTHR37313">
    <property type="entry name" value="UPF0749 PROTEIN RV1825"/>
    <property type="match status" value="1"/>
</dbReference>
<feature type="transmembrane region" description="Helical" evidence="3">
    <location>
        <begin position="6"/>
        <end position="27"/>
    </location>
</feature>
<proteinExistence type="inferred from homology"/>
<evidence type="ECO:0000313" key="5">
    <source>
        <dbReference type="Proteomes" id="UP000430345"/>
    </source>
</evidence>
<keyword evidence="3" id="KW-0812">Transmembrane</keyword>
<sequence>MRNTESTIFIFIASIIAGVLISMNIGLKKEPEKMQLTVAQYQDAYNKRNKLYNEISKLKQSNRKISEKIKEYSKEDEQWIKIFNNIKLELSDNQMLSGFSEAKGSGLKIILKDGTESFEGEVIDDFLKILRTIHDDDMIKVVNELKLAGAEAISLNNQRIVYNTEIYCGGQFLRTNGVKLPAPFYVNVIGDPDMLENNILREGSYIKTLKNRGINIEIIRSDNIIVPAYLGDLSPKYMSIYQK</sequence>
<gene>
    <name evidence="4" type="ORF">GBZ86_09470</name>
</gene>